<dbReference type="EMBL" id="JASMQC010000012">
    <property type="protein sequence ID" value="KAK1941347.1"/>
    <property type="molecule type" value="Genomic_DNA"/>
</dbReference>
<evidence type="ECO:0000313" key="2">
    <source>
        <dbReference type="Proteomes" id="UP001259832"/>
    </source>
</evidence>
<comment type="caution">
    <text evidence="1">The sequence shown here is derived from an EMBL/GenBank/DDBJ whole genome shotgun (WGS) entry which is preliminary data.</text>
</comment>
<protein>
    <submittedName>
        <fullName evidence="1">Uncharacterized protein</fullName>
    </submittedName>
</protein>
<gene>
    <name evidence="1" type="ORF">P3T76_007213</name>
</gene>
<organism evidence="1 2">
    <name type="scientific">Phytophthora citrophthora</name>
    <dbReference type="NCBI Taxonomy" id="4793"/>
    <lineage>
        <taxon>Eukaryota</taxon>
        <taxon>Sar</taxon>
        <taxon>Stramenopiles</taxon>
        <taxon>Oomycota</taxon>
        <taxon>Peronosporomycetes</taxon>
        <taxon>Peronosporales</taxon>
        <taxon>Peronosporaceae</taxon>
        <taxon>Phytophthora</taxon>
    </lineage>
</organism>
<name>A0AAD9LN12_9STRA</name>
<keyword evidence="2" id="KW-1185">Reference proteome</keyword>
<accession>A0AAD9LN12</accession>
<dbReference type="AlphaFoldDB" id="A0AAD9LN12"/>
<evidence type="ECO:0000313" key="1">
    <source>
        <dbReference type="EMBL" id="KAK1941347.1"/>
    </source>
</evidence>
<reference evidence="1" key="1">
    <citation type="submission" date="2023-08" db="EMBL/GenBank/DDBJ databases">
        <title>Reference Genome Resource for the Citrus Pathogen Phytophthora citrophthora.</title>
        <authorList>
            <person name="Moller H."/>
            <person name="Coetzee B."/>
            <person name="Rose L.J."/>
            <person name="Van Niekerk J.M."/>
        </authorList>
    </citation>
    <scope>NUCLEOTIDE SEQUENCE</scope>
    <source>
        <strain evidence="1">STE-U-9442</strain>
    </source>
</reference>
<proteinExistence type="predicted"/>
<sequence length="175" mass="20086">MLRSTWNLHACQTLSVDYLTKQGLVLGDIVFLDLRSDIIDVLEHILKQCLWIIIYKATNLLRQAISYRDGHRDVLIREDSILPMSSRLLLECLLYQSLNSTRILSWFLLLVVGDAVEYTLVVSLWEVDYTLVVADNLWNDSFTITQCVFALVDENLESSDCLYQVSRLGVVELVS</sequence>
<dbReference type="Proteomes" id="UP001259832">
    <property type="component" value="Unassembled WGS sequence"/>
</dbReference>